<organism evidence="2 3">
    <name type="scientific">Halobellus rubicundus</name>
    <dbReference type="NCBI Taxonomy" id="2996466"/>
    <lineage>
        <taxon>Archaea</taxon>
        <taxon>Methanobacteriati</taxon>
        <taxon>Methanobacteriota</taxon>
        <taxon>Stenosarchaea group</taxon>
        <taxon>Halobacteria</taxon>
        <taxon>Halobacteriales</taxon>
        <taxon>Haloferacaceae</taxon>
        <taxon>Halobellus</taxon>
    </lineage>
</organism>
<reference evidence="2 3" key="1">
    <citation type="submission" date="2024-08" db="EMBL/GenBank/DDBJ databases">
        <title>Halobellus sp. MBLA0158 whole genome sequence.</title>
        <authorList>
            <person name="Hwang C.Y."/>
            <person name="Cho E.-S."/>
            <person name="Seo M.-J."/>
        </authorList>
    </citation>
    <scope>NUCLEOTIDE SEQUENCE [LARGE SCALE GENOMIC DNA]</scope>
    <source>
        <strain evidence="2 3">MBLA0158</strain>
    </source>
</reference>
<dbReference type="Pfam" id="PF25956">
    <property type="entry name" value="DUF7993"/>
    <property type="match status" value="1"/>
</dbReference>
<sequence>MVEDRLTDGRRIAQFLASEVTGHDDFDTLAVTDADPDVEPTPDGAFAYAIEPARGDGDRVASVFVQPDRVRIEFARAVEAAADAADEAGLRVRPKAVRPPKTLVFVGDGAQVKWTLPVWRAVVSEMAEVRESDE</sequence>
<dbReference type="AlphaFoldDB" id="A0ABD5MKY9"/>
<dbReference type="Proteomes" id="UP001570511">
    <property type="component" value="Unassembled WGS sequence"/>
</dbReference>
<keyword evidence="3" id="KW-1185">Reference proteome</keyword>
<feature type="domain" description="DUF7993" evidence="1">
    <location>
        <begin position="1"/>
        <end position="129"/>
    </location>
</feature>
<dbReference type="InterPro" id="IPR058306">
    <property type="entry name" value="DUF7993"/>
</dbReference>
<accession>A0ABD5MKY9</accession>
<dbReference type="EMBL" id="JBGNYA010000001">
    <property type="protein sequence ID" value="MFA1611956.1"/>
    <property type="molecule type" value="Genomic_DNA"/>
</dbReference>
<comment type="caution">
    <text evidence="2">The sequence shown here is derived from an EMBL/GenBank/DDBJ whole genome shotgun (WGS) entry which is preliminary data.</text>
</comment>
<name>A0ABD5MKY9_9EURY</name>
<gene>
    <name evidence="2" type="ORF">OS889_13185</name>
</gene>
<dbReference type="RefSeq" id="WP_372390435.1">
    <property type="nucleotide sequence ID" value="NZ_JBGNYA010000001.1"/>
</dbReference>
<proteinExistence type="predicted"/>
<evidence type="ECO:0000313" key="2">
    <source>
        <dbReference type="EMBL" id="MFA1611956.1"/>
    </source>
</evidence>
<protein>
    <recommendedName>
        <fullName evidence="1">DUF7993 domain-containing protein</fullName>
    </recommendedName>
</protein>
<evidence type="ECO:0000259" key="1">
    <source>
        <dbReference type="Pfam" id="PF25956"/>
    </source>
</evidence>
<evidence type="ECO:0000313" key="3">
    <source>
        <dbReference type="Proteomes" id="UP001570511"/>
    </source>
</evidence>